<comment type="similarity">
    <text evidence="1 4">Belongs to the UDP-glycosyltransferase family.</text>
</comment>
<feature type="domain" description="Glycosyltransferase N-terminal" evidence="6">
    <location>
        <begin position="11"/>
        <end position="124"/>
    </location>
</feature>
<proteinExistence type="evidence at transcript level"/>
<dbReference type="FunFam" id="3.40.50.2000:FF:000078">
    <property type="entry name" value="Glycosyltransferase"/>
    <property type="match status" value="1"/>
</dbReference>
<dbReference type="GO" id="GO:0080044">
    <property type="term" value="F:quercetin 7-O-glucosyltransferase activity"/>
    <property type="evidence" value="ECO:0007669"/>
    <property type="project" value="TreeGrafter"/>
</dbReference>
<dbReference type="InterPro" id="IPR002213">
    <property type="entry name" value="UDP_glucos_trans"/>
</dbReference>
<dbReference type="EMBL" id="MT075690">
    <property type="protein sequence ID" value="QSB46674.1"/>
    <property type="molecule type" value="mRNA"/>
</dbReference>
<dbReference type="PROSITE" id="PS00375">
    <property type="entry name" value="UDPGT"/>
    <property type="match status" value="1"/>
</dbReference>
<dbReference type="InterPro" id="IPR058980">
    <property type="entry name" value="Glyco_transf_N"/>
</dbReference>
<dbReference type="InterPro" id="IPR035595">
    <property type="entry name" value="UDP_glycos_trans_CS"/>
</dbReference>
<dbReference type="PANTHER" id="PTHR11926">
    <property type="entry name" value="GLUCOSYL/GLUCURONOSYL TRANSFERASES"/>
    <property type="match status" value="1"/>
</dbReference>
<keyword evidence="3 4" id="KW-0808">Transferase</keyword>
<evidence type="ECO:0000256" key="5">
    <source>
        <dbReference type="RuleBase" id="RU362057"/>
    </source>
</evidence>
<dbReference type="Gene3D" id="3.40.50.2000">
    <property type="entry name" value="Glycogen Phosphorylase B"/>
    <property type="match status" value="2"/>
</dbReference>
<evidence type="ECO:0000256" key="4">
    <source>
        <dbReference type="RuleBase" id="RU003718"/>
    </source>
</evidence>
<dbReference type="Pfam" id="PF00201">
    <property type="entry name" value="UDPGT"/>
    <property type="match status" value="1"/>
</dbReference>
<protein>
    <recommendedName>
        <fullName evidence="5">Glycosyltransferase</fullName>
        <ecNumber evidence="5">2.4.1.-</ecNumber>
    </recommendedName>
</protein>
<dbReference type="GO" id="GO:0080043">
    <property type="term" value="F:quercetin 3-O-glucosyltransferase activity"/>
    <property type="evidence" value="ECO:0007669"/>
    <property type="project" value="TreeGrafter"/>
</dbReference>
<evidence type="ECO:0000259" key="6">
    <source>
        <dbReference type="Pfam" id="PF26168"/>
    </source>
</evidence>
<reference evidence="7" key="1">
    <citation type="journal article" date="2020" name="Org. Chem. Front.">
        <title>Discovery and characterization of four glycosyltransferases involved in anthraquinone glycoside biosynthesis in Rubia yunnanensis.</title>
        <authorList>
            <person name="Yi S."/>
            <person name="Kuang T."/>
            <person name="Miao Y."/>
            <person name="Xu Y."/>
            <person name="Wang Z."/>
            <person name="Dong L.-B."/>
            <person name="Tan N."/>
        </authorList>
    </citation>
    <scope>NUCLEOTIDE SEQUENCE</scope>
    <source>
        <strain evidence="7">RyUGT14</strain>
        <tissue evidence="7">Root</tissue>
    </source>
</reference>
<accession>A0A896AQG0</accession>
<dbReference type="Pfam" id="PF26168">
    <property type="entry name" value="Glyco_transf_N"/>
    <property type="match status" value="1"/>
</dbReference>
<dbReference type="AlphaFoldDB" id="A0A896AQG0"/>
<evidence type="ECO:0000256" key="1">
    <source>
        <dbReference type="ARBA" id="ARBA00009995"/>
    </source>
</evidence>
<dbReference type="SUPFAM" id="SSF53756">
    <property type="entry name" value="UDP-Glycosyltransferase/glycogen phosphorylase"/>
    <property type="match status" value="1"/>
</dbReference>
<dbReference type="PANTHER" id="PTHR11926:SF1494">
    <property type="entry name" value="FLAVONOL 3-O-GLUCOSYLTRANSFERASE UGT76E12-RELATED"/>
    <property type="match status" value="1"/>
</dbReference>
<evidence type="ECO:0000256" key="2">
    <source>
        <dbReference type="ARBA" id="ARBA00022676"/>
    </source>
</evidence>
<keyword evidence="2 4" id="KW-0328">Glycosyltransferase</keyword>
<organism evidence="7">
    <name type="scientific">Rubia yunnanensis</name>
    <dbReference type="NCBI Taxonomy" id="1650721"/>
    <lineage>
        <taxon>Eukaryota</taxon>
        <taxon>Viridiplantae</taxon>
        <taxon>Streptophyta</taxon>
        <taxon>Embryophyta</taxon>
        <taxon>Tracheophyta</taxon>
        <taxon>Spermatophyta</taxon>
        <taxon>Magnoliopsida</taxon>
        <taxon>eudicotyledons</taxon>
        <taxon>Gunneridae</taxon>
        <taxon>Pentapetalae</taxon>
        <taxon>asterids</taxon>
        <taxon>lamiids</taxon>
        <taxon>Gentianales</taxon>
        <taxon>Rubiaceae</taxon>
        <taxon>Rubioideae</taxon>
        <taxon>Rubieae</taxon>
        <taxon>Rubia</taxon>
    </lineage>
</organism>
<name>A0A896AQG0_9GENT</name>
<gene>
    <name evidence="7" type="primary">UGT86A19</name>
</gene>
<dbReference type="CDD" id="cd03784">
    <property type="entry name" value="GT1_Gtf-like"/>
    <property type="match status" value="1"/>
</dbReference>
<sequence>MAGTNRKPHAIMLPYPYQGHINPFVHLAIKLASRGFTITFVLTQSVHHQISRARNAAAAGHNADIFAKARHSGLDIRCTTVPDGFPLSFDRSLNHDQFVEGLIHVFSAHVDDLVGNLINSAAESESPPTCFIADTFYVWGSAIASKYNLVHVSFWTEPALVLTLYYHLDLLRRNGHFASPANRRDTIDYIPGVRAIEPADLMSYLQSPDIWTVVHRVIYRAFEDVKKADIIICNTIQELEPETISALHSQQPTFAIGPVFASGFAKSTVTVTTSLWSESDCTQWLQRKGKGSVLYVSFGSYAHTSKNDIVEIAHGLAASGASFIWVVRPDIVSSDETDFLPPGFEERVRDRGLVVPWCSQIAVISHPAIGGFLTHGGWNSILESIWCSVPLICFPLVTDQFTNRKLVVDDWEIGINLCDKGSITRQEVAEKIGCLMNGEKLDGLRERIRAVRQKLEGALSRDGSSERNFNDFVEKMEVRSRKKLGMITANGH</sequence>
<evidence type="ECO:0000256" key="3">
    <source>
        <dbReference type="ARBA" id="ARBA00022679"/>
    </source>
</evidence>
<evidence type="ECO:0000313" key="7">
    <source>
        <dbReference type="EMBL" id="QSB46674.1"/>
    </source>
</evidence>
<dbReference type="EC" id="2.4.1.-" evidence="5"/>